<accession>A0A834SE92</accession>
<protein>
    <submittedName>
        <fullName evidence="1">Calreticulin-3-like isoform X2</fullName>
    </submittedName>
</protein>
<dbReference type="AlphaFoldDB" id="A0A834SE92"/>
<gene>
    <name evidence="1" type="ORF">G2W53_044795</name>
</gene>
<dbReference type="EMBL" id="JAAIUW010000208">
    <property type="protein sequence ID" value="KAF7800713.1"/>
    <property type="molecule type" value="Genomic_DNA"/>
</dbReference>
<organism evidence="1 2">
    <name type="scientific">Senna tora</name>
    <dbReference type="NCBI Taxonomy" id="362788"/>
    <lineage>
        <taxon>Eukaryota</taxon>
        <taxon>Viridiplantae</taxon>
        <taxon>Streptophyta</taxon>
        <taxon>Embryophyta</taxon>
        <taxon>Tracheophyta</taxon>
        <taxon>Spermatophyta</taxon>
        <taxon>Magnoliopsida</taxon>
        <taxon>eudicotyledons</taxon>
        <taxon>Gunneridae</taxon>
        <taxon>Pentapetalae</taxon>
        <taxon>rosids</taxon>
        <taxon>fabids</taxon>
        <taxon>Fabales</taxon>
        <taxon>Fabaceae</taxon>
        <taxon>Caesalpinioideae</taxon>
        <taxon>Cassia clade</taxon>
        <taxon>Senna</taxon>
    </lineage>
</organism>
<keyword evidence="2" id="KW-1185">Reference proteome</keyword>
<evidence type="ECO:0000313" key="1">
    <source>
        <dbReference type="EMBL" id="KAF7800713.1"/>
    </source>
</evidence>
<evidence type="ECO:0000313" key="2">
    <source>
        <dbReference type="Proteomes" id="UP000634136"/>
    </source>
</evidence>
<name>A0A834SE92_9FABA</name>
<reference evidence="1" key="1">
    <citation type="submission" date="2020-09" db="EMBL/GenBank/DDBJ databases">
        <title>Genome-Enabled Discovery of Anthraquinone Biosynthesis in Senna tora.</title>
        <authorList>
            <person name="Kang S.-H."/>
            <person name="Pandey R.P."/>
            <person name="Lee C.-M."/>
            <person name="Sim J.-S."/>
            <person name="Jeong J.-T."/>
            <person name="Choi B.-S."/>
            <person name="Jung M."/>
            <person name="Ginzburg D."/>
            <person name="Zhao K."/>
            <person name="Won S.Y."/>
            <person name="Oh T.-J."/>
            <person name="Yu Y."/>
            <person name="Kim N.-H."/>
            <person name="Lee O.R."/>
            <person name="Lee T.-H."/>
            <person name="Bashyal P."/>
            <person name="Kim T.-S."/>
            <person name="Lee W.-H."/>
            <person name="Kawkins C."/>
            <person name="Kim C.-K."/>
            <person name="Kim J.S."/>
            <person name="Ahn B.O."/>
            <person name="Rhee S.Y."/>
            <person name="Sohng J.K."/>
        </authorList>
    </citation>
    <scope>NUCLEOTIDE SEQUENCE</scope>
    <source>
        <tissue evidence="1">Leaf</tissue>
    </source>
</reference>
<proteinExistence type="predicted"/>
<dbReference type="Proteomes" id="UP000634136">
    <property type="component" value="Unassembled WGS sequence"/>
</dbReference>
<comment type="caution">
    <text evidence="1">The sequence shown here is derived from an EMBL/GenBank/DDBJ whole genome shotgun (WGS) entry which is preliminary data.</text>
</comment>
<sequence>MYQINNNSTLLQNHSAEWFCTGSAVECRTILLQNPFYCRTILQNGFHSRSVEPFCKMHSIKFEQEIEFGGGYIKHLSGFANQNKFGGDSL</sequence>